<keyword evidence="4" id="KW-1185">Reference proteome</keyword>
<evidence type="ECO:0000256" key="2">
    <source>
        <dbReference type="SAM" id="Phobius"/>
    </source>
</evidence>
<feature type="transmembrane region" description="Helical" evidence="2">
    <location>
        <begin position="21"/>
        <end position="42"/>
    </location>
</feature>
<protein>
    <submittedName>
        <fullName evidence="3">Uncharacterized protein</fullName>
    </submittedName>
</protein>
<keyword evidence="2" id="KW-0812">Transmembrane</keyword>
<organism evidence="3 4">
    <name type="scientific">Ruminobacter amylophilus</name>
    <dbReference type="NCBI Taxonomy" id="867"/>
    <lineage>
        <taxon>Bacteria</taxon>
        <taxon>Pseudomonadati</taxon>
        <taxon>Pseudomonadota</taxon>
        <taxon>Gammaproteobacteria</taxon>
        <taxon>Aeromonadales</taxon>
        <taxon>Succinivibrionaceae</taxon>
        <taxon>Ruminobacter</taxon>
    </lineage>
</organism>
<sequence length="294" mass="32870">MKRIPSAAGRGSACQKFPQMMAAVYLLELYAPLMLFALLPAVSSGEENQSKDYLNDVRFIKSETDRKIRSFRTSDALRDDGGSGKGDFHRHSETAEDRVRRDSVTGDGKAGFKAADTGMKNYSDSAYDESPRKSKNNRNRTVKIYVNSEMPLKHLRLICSQKDLYEPVFRDMPAPRVLSMLISSGCSFSVNPFEFAEKRITMVPYADDYDDRPSDVYGADLPETALDAPPDLVCRDINITDNIYSGDSKDSFDATYCGLKPDAETEAEFNAGLENSRIRIIRNLKSGNLPPLNR</sequence>
<reference evidence="3 4" key="1">
    <citation type="submission" date="2016-10" db="EMBL/GenBank/DDBJ databases">
        <authorList>
            <person name="Varghese N."/>
            <person name="Submissions S."/>
        </authorList>
    </citation>
    <scope>NUCLEOTIDE SEQUENCE [LARGE SCALE GENOMIC DNA]</scope>
    <source>
        <strain evidence="3 4">DSM 1361</strain>
    </source>
</reference>
<gene>
    <name evidence="3" type="ORF">SAMN02910344_01677</name>
</gene>
<keyword evidence="2" id="KW-1133">Transmembrane helix</keyword>
<feature type="compositionally biased region" description="Basic and acidic residues" evidence="1">
    <location>
        <begin position="75"/>
        <end position="104"/>
    </location>
</feature>
<evidence type="ECO:0000256" key="1">
    <source>
        <dbReference type="SAM" id="MobiDB-lite"/>
    </source>
</evidence>
<dbReference type="Proteomes" id="UP000243745">
    <property type="component" value="Unassembled WGS sequence"/>
</dbReference>
<dbReference type="EMBL" id="FOXF01000035">
    <property type="protein sequence ID" value="SFP54479.1"/>
    <property type="molecule type" value="Genomic_DNA"/>
</dbReference>
<feature type="region of interest" description="Disordered" evidence="1">
    <location>
        <begin position="75"/>
        <end position="117"/>
    </location>
</feature>
<evidence type="ECO:0000313" key="3">
    <source>
        <dbReference type="EMBL" id="SFP54479.1"/>
    </source>
</evidence>
<evidence type="ECO:0000313" key="4">
    <source>
        <dbReference type="Proteomes" id="UP000243745"/>
    </source>
</evidence>
<dbReference type="RefSeq" id="WP_093142782.1">
    <property type="nucleotide sequence ID" value="NZ_FOXF01000035.1"/>
</dbReference>
<accession>A0A662ZIH6</accession>
<dbReference type="AlphaFoldDB" id="A0A662ZIH6"/>
<keyword evidence="2" id="KW-0472">Membrane</keyword>
<proteinExistence type="predicted"/>
<name>A0A662ZIH6_9GAMM</name>